<comment type="caution">
    <text evidence="1">The sequence shown here is derived from an EMBL/GenBank/DDBJ whole genome shotgun (WGS) entry which is preliminary data.</text>
</comment>
<organism evidence="1 2">
    <name type="scientific">Liparis tanakae</name>
    <name type="common">Tanaka's snailfish</name>
    <dbReference type="NCBI Taxonomy" id="230148"/>
    <lineage>
        <taxon>Eukaryota</taxon>
        <taxon>Metazoa</taxon>
        <taxon>Chordata</taxon>
        <taxon>Craniata</taxon>
        <taxon>Vertebrata</taxon>
        <taxon>Euteleostomi</taxon>
        <taxon>Actinopterygii</taxon>
        <taxon>Neopterygii</taxon>
        <taxon>Teleostei</taxon>
        <taxon>Neoteleostei</taxon>
        <taxon>Acanthomorphata</taxon>
        <taxon>Eupercaria</taxon>
        <taxon>Perciformes</taxon>
        <taxon>Cottioidei</taxon>
        <taxon>Cottales</taxon>
        <taxon>Liparidae</taxon>
        <taxon>Liparis</taxon>
    </lineage>
</organism>
<accession>A0A4Z2IBE2</accession>
<name>A0A4Z2IBE2_9TELE</name>
<dbReference type="AlphaFoldDB" id="A0A4Z2IBE2"/>
<keyword evidence="2" id="KW-1185">Reference proteome</keyword>
<evidence type="ECO:0000313" key="1">
    <source>
        <dbReference type="EMBL" id="TNN75328.1"/>
    </source>
</evidence>
<dbReference type="EMBL" id="SRLO01000104">
    <property type="protein sequence ID" value="TNN75328.1"/>
    <property type="molecule type" value="Genomic_DNA"/>
</dbReference>
<sequence length="106" mass="11956">MKDFFCGGYESSTFFSATMGMGMEVSEPSLEKNSTRPGTVCAHVLETHRGTNGSGQNTCKWDENGHWVERIPSHITRLGVESLKILFRNHFSRHIQTDINKITHSD</sequence>
<dbReference type="Proteomes" id="UP000314294">
    <property type="component" value="Unassembled WGS sequence"/>
</dbReference>
<protein>
    <submittedName>
        <fullName evidence="1">Uncharacterized protein</fullName>
    </submittedName>
</protein>
<evidence type="ECO:0000313" key="2">
    <source>
        <dbReference type="Proteomes" id="UP000314294"/>
    </source>
</evidence>
<gene>
    <name evidence="1" type="ORF">EYF80_014375</name>
</gene>
<proteinExistence type="predicted"/>
<reference evidence="1 2" key="1">
    <citation type="submission" date="2019-03" db="EMBL/GenBank/DDBJ databases">
        <title>First draft genome of Liparis tanakae, snailfish: a comprehensive survey of snailfish specific genes.</title>
        <authorList>
            <person name="Kim W."/>
            <person name="Song I."/>
            <person name="Jeong J.-H."/>
            <person name="Kim D."/>
            <person name="Kim S."/>
            <person name="Ryu S."/>
            <person name="Song J.Y."/>
            <person name="Lee S.K."/>
        </authorList>
    </citation>
    <scope>NUCLEOTIDE SEQUENCE [LARGE SCALE GENOMIC DNA]</scope>
    <source>
        <tissue evidence="1">Muscle</tissue>
    </source>
</reference>